<feature type="compositionally biased region" description="Basic residues" evidence="2">
    <location>
        <begin position="295"/>
        <end position="304"/>
    </location>
</feature>
<feature type="domain" description="G-patch" evidence="4">
    <location>
        <begin position="865"/>
        <end position="911"/>
    </location>
</feature>
<feature type="compositionally biased region" description="Pro residues" evidence="2">
    <location>
        <begin position="927"/>
        <end position="945"/>
    </location>
</feature>
<keyword evidence="1" id="KW-0694">RNA-binding</keyword>
<feature type="compositionally biased region" description="Low complexity" evidence="2">
    <location>
        <begin position="695"/>
        <end position="713"/>
    </location>
</feature>
<feature type="region of interest" description="Disordered" evidence="2">
    <location>
        <begin position="151"/>
        <end position="456"/>
    </location>
</feature>
<dbReference type="GeneID" id="103506509"/>
<dbReference type="PANTHER" id="PTHR46528:SF1">
    <property type="entry name" value="PROTEIN SON"/>
    <property type="match status" value="1"/>
</dbReference>
<organism evidence="5 6">
    <name type="scientific">Diaphorina citri</name>
    <name type="common">Asian citrus psyllid</name>
    <dbReference type="NCBI Taxonomy" id="121845"/>
    <lineage>
        <taxon>Eukaryota</taxon>
        <taxon>Metazoa</taxon>
        <taxon>Ecdysozoa</taxon>
        <taxon>Arthropoda</taxon>
        <taxon>Hexapoda</taxon>
        <taxon>Insecta</taxon>
        <taxon>Pterygota</taxon>
        <taxon>Neoptera</taxon>
        <taxon>Paraneoptera</taxon>
        <taxon>Hemiptera</taxon>
        <taxon>Sternorrhyncha</taxon>
        <taxon>Psylloidea</taxon>
        <taxon>Psyllidae</taxon>
        <taxon>Diaphorininae</taxon>
        <taxon>Diaphorina</taxon>
    </lineage>
</organism>
<dbReference type="Pfam" id="PF00035">
    <property type="entry name" value="dsrm"/>
    <property type="match status" value="1"/>
</dbReference>
<feature type="compositionally biased region" description="Basic and acidic residues" evidence="2">
    <location>
        <begin position="105"/>
        <end position="122"/>
    </location>
</feature>
<feature type="compositionally biased region" description="Basic residues" evidence="2">
    <location>
        <begin position="212"/>
        <end position="225"/>
    </location>
</feature>
<dbReference type="InterPro" id="IPR014720">
    <property type="entry name" value="dsRBD_dom"/>
</dbReference>
<dbReference type="PaxDb" id="121845-A0A3Q0IM14"/>
<dbReference type="InterPro" id="IPR000467">
    <property type="entry name" value="G_patch_dom"/>
</dbReference>
<feature type="compositionally biased region" description="Basic residues" evidence="2">
    <location>
        <begin position="390"/>
        <end position="403"/>
    </location>
</feature>
<feature type="compositionally biased region" description="Basic and acidic residues" evidence="2">
    <location>
        <begin position="354"/>
        <end position="371"/>
    </location>
</feature>
<dbReference type="PROSITE" id="PS50174">
    <property type="entry name" value="G_PATCH"/>
    <property type="match status" value="1"/>
</dbReference>
<accession>A0A3Q0IM14</accession>
<feature type="compositionally biased region" description="Basic and acidic residues" evidence="2">
    <location>
        <begin position="278"/>
        <end position="294"/>
    </location>
</feature>
<dbReference type="RefSeq" id="XP_026677351.1">
    <property type="nucleotide sequence ID" value="XM_026821550.1"/>
</dbReference>
<dbReference type="SMART" id="SM00358">
    <property type="entry name" value="DSRM"/>
    <property type="match status" value="1"/>
</dbReference>
<dbReference type="KEGG" id="dci:103506509"/>
<feature type="compositionally biased region" description="Basic residues" evidence="2">
    <location>
        <begin position="264"/>
        <end position="274"/>
    </location>
</feature>
<dbReference type="AlphaFoldDB" id="A0A3Q0IM14"/>
<dbReference type="GO" id="GO:0051726">
    <property type="term" value="P:regulation of cell cycle"/>
    <property type="evidence" value="ECO:0007669"/>
    <property type="project" value="InterPro"/>
</dbReference>
<dbReference type="SUPFAM" id="SSF54768">
    <property type="entry name" value="dsRNA-binding domain-like"/>
    <property type="match status" value="1"/>
</dbReference>
<dbReference type="PROSITE" id="PS50137">
    <property type="entry name" value="DS_RBD"/>
    <property type="match status" value="1"/>
</dbReference>
<protein>
    <submittedName>
        <fullName evidence="6">Protein SON</fullName>
    </submittedName>
</protein>
<dbReference type="GO" id="GO:0003723">
    <property type="term" value="F:RNA binding"/>
    <property type="evidence" value="ECO:0007669"/>
    <property type="project" value="UniProtKB-UniRule"/>
</dbReference>
<dbReference type="GO" id="GO:0048024">
    <property type="term" value="P:regulation of mRNA splicing, via spliceosome"/>
    <property type="evidence" value="ECO:0007669"/>
    <property type="project" value="TreeGrafter"/>
</dbReference>
<sequence length="1027" mass="114942">MSENASQTISEILDDLLGSDKSRINEKKLLEDSLLNVKIKKEKEDDFTKAINIKKEKVDKLNESTSEKSQEKSERKEEKESEISQNNHHSDKEDEGKAGMSEGIEGEKKSDGDNKKGDKSDEEKTDEEIPLPPVADVFVEDLLASKAATEIVKANTDKVKPPTGKITIGNLKQPTVFKEIEDAEKQRRSKYEDGEITPSEGEDDKSESDKHRKEKRKKSSSSKSRRGSDRTSRHRKHRSRDTSRSRSRDRSSKSYHHSATSSSRLRHRRGRSSRSRSVSRDRTRDRERDRDGRRSSRLKSRRSSRSISLSLSVSGEKSMKAWAESKQMPGQFTGSTEVRILTPQELAAGSQAWARKEIEDAEKQRRSKYEDGEITPSEGEDDKSESDKHRKEKRKKSSSSKSRRGSDRTSRHRKHRSRDTSRSRSRDRSSKSYHHSATSSSRLRHRRGRSSSSAAKIDKRKLLEIARKNAVNMMKEGVITGDKRKLISWKAGGSTVNELTDFCKLLAKQEGEESAEEKSSDSESSHASEGEPVFHHPFEIKQRPDHIVMNIKNAMALKTRTFQEKTTEQSVSWSSHGKCKDSSTHIKVHFFYKIYYFCKLLAKQEGEESAEEKSSDSESSHASEGEPVFHHPFEIKQRPDHIVMNIKNAMALKTRTFQEKTTEQSKTLSLQFPVSSGTQHRRTESEWVPVTTSVPSIMPAPTPTTTTAQPSTPGSNIRAPPAPMELNFSAVALPGAPPLSTQLPLAPAPAAAPVQAPLAIEPAPAGPQPAVFTEPDPDVMNMDIGAVVSQRLKAMRRLAENPHDSEAQIQMYHAQKKMKAWAESKQMPGQFTGSTEVRILTPQELAAGSQAWARKEQFVEAAPVSGGMGMHLLQKMGWQPGEGLGKNKEGTVQPLSLDIKFDRRGLVSKEELPPQRKNPYVYRRNPNAPPQPPPQSGGAPPPPRKAPQMSLEGKHPVSLLHEYCMRRKLGVPRYEQVSESGPPHRKNFVFKVIVSGTQYQPVVSSPNKKQAKAEAATAALQTYGLIT</sequence>
<feature type="compositionally biased region" description="Basic and acidic residues" evidence="2">
    <location>
        <begin position="178"/>
        <end position="193"/>
    </location>
</feature>
<evidence type="ECO:0000256" key="1">
    <source>
        <dbReference type="PROSITE-ProRule" id="PRU00266"/>
    </source>
</evidence>
<evidence type="ECO:0000256" key="2">
    <source>
        <dbReference type="SAM" id="MobiDB-lite"/>
    </source>
</evidence>
<name>A0A3Q0IM14_DIACI</name>
<gene>
    <name evidence="6" type="primary">LOC103506509</name>
</gene>
<dbReference type="PANTHER" id="PTHR46528">
    <property type="entry name" value="PROTEIN SON"/>
    <property type="match status" value="1"/>
</dbReference>
<feature type="region of interest" description="Disordered" evidence="2">
    <location>
        <begin position="51"/>
        <end position="134"/>
    </location>
</feature>
<evidence type="ECO:0000313" key="5">
    <source>
        <dbReference type="Proteomes" id="UP000079169"/>
    </source>
</evidence>
<feature type="region of interest" description="Disordered" evidence="2">
    <location>
        <begin position="693"/>
        <end position="715"/>
    </location>
</feature>
<dbReference type="SMART" id="SM00443">
    <property type="entry name" value="G_patch"/>
    <property type="match status" value="1"/>
</dbReference>
<dbReference type="Proteomes" id="UP000079169">
    <property type="component" value="Unplaced"/>
</dbReference>
<feature type="compositionally biased region" description="Low complexity" evidence="2">
    <location>
        <begin position="305"/>
        <end position="316"/>
    </location>
</feature>
<dbReference type="CTD" id="6651"/>
<keyword evidence="5" id="KW-1185">Reference proteome</keyword>
<reference evidence="6" key="1">
    <citation type="submission" date="2025-08" db="UniProtKB">
        <authorList>
            <consortium name="RefSeq"/>
        </authorList>
    </citation>
    <scope>IDENTIFICATION</scope>
</reference>
<feature type="compositionally biased region" description="Basic and acidic residues" evidence="2">
    <location>
        <begin position="418"/>
        <end position="430"/>
    </location>
</feature>
<dbReference type="Gene3D" id="3.30.160.20">
    <property type="match status" value="1"/>
</dbReference>
<feature type="compositionally biased region" description="Basic and acidic residues" evidence="2">
    <location>
        <begin position="240"/>
        <end position="252"/>
    </location>
</feature>
<dbReference type="Pfam" id="PF01585">
    <property type="entry name" value="G-patch"/>
    <property type="match status" value="1"/>
</dbReference>
<dbReference type="InterPro" id="IPR032922">
    <property type="entry name" value="SON"/>
</dbReference>
<feature type="region of interest" description="Disordered" evidence="2">
    <location>
        <begin position="512"/>
        <end position="537"/>
    </location>
</feature>
<evidence type="ECO:0000259" key="3">
    <source>
        <dbReference type="PROSITE" id="PS50137"/>
    </source>
</evidence>
<evidence type="ECO:0000313" key="6">
    <source>
        <dbReference type="RefSeq" id="XP_026677351.1"/>
    </source>
</evidence>
<evidence type="ECO:0000259" key="4">
    <source>
        <dbReference type="PROSITE" id="PS50174"/>
    </source>
</evidence>
<feature type="region of interest" description="Disordered" evidence="2">
    <location>
        <begin position="609"/>
        <end position="632"/>
    </location>
</feature>
<dbReference type="STRING" id="121845.A0A3Q0IM14"/>
<feature type="region of interest" description="Disordered" evidence="2">
    <location>
        <begin position="906"/>
        <end position="951"/>
    </location>
</feature>
<feature type="domain" description="DRBM" evidence="3">
    <location>
        <begin position="955"/>
        <end position="1025"/>
    </location>
</feature>
<proteinExistence type="predicted"/>
<feature type="compositionally biased region" description="Basic and acidic residues" evidence="2">
    <location>
        <begin position="51"/>
        <end position="97"/>
    </location>
</feature>